<dbReference type="Proteomes" id="UP000762676">
    <property type="component" value="Unassembled WGS sequence"/>
</dbReference>
<dbReference type="InterPro" id="IPR018247">
    <property type="entry name" value="EF_Hand_1_Ca_BS"/>
</dbReference>
<accession>A0AAV4HBM7</accession>
<protein>
    <submittedName>
        <fullName evidence="5">Calmodulin</fullName>
    </submittedName>
</protein>
<feature type="domain" description="EF-hand" evidence="4">
    <location>
        <begin position="94"/>
        <end position="129"/>
    </location>
</feature>
<dbReference type="PANTHER" id="PTHR23048">
    <property type="entry name" value="MYOSIN LIGHT CHAIN 1, 3"/>
    <property type="match status" value="1"/>
</dbReference>
<dbReference type="SMART" id="SM00054">
    <property type="entry name" value="EFh"/>
    <property type="match status" value="4"/>
</dbReference>
<dbReference type="PROSITE" id="PS50222">
    <property type="entry name" value="EF_HAND_2"/>
    <property type="match status" value="4"/>
</dbReference>
<evidence type="ECO:0000259" key="4">
    <source>
        <dbReference type="PROSITE" id="PS50222"/>
    </source>
</evidence>
<keyword evidence="2" id="KW-0106">Calcium</keyword>
<dbReference type="Pfam" id="PF13499">
    <property type="entry name" value="EF-hand_7"/>
    <property type="match status" value="2"/>
</dbReference>
<dbReference type="GO" id="GO:0016460">
    <property type="term" value="C:myosin II complex"/>
    <property type="evidence" value="ECO:0007669"/>
    <property type="project" value="TreeGrafter"/>
</dbReference>
<comment type="caution">
    <text evidence="5">The sequence shown here is derived from an EMBL/GenBank/DDBJ whole genome shotgun (WGS) entry which is preliminary data.</text>
</comment>
<dbReference type="PANTHER" id="PTHR23048:SF59">
    <property type="entry name" value="EF-HAND SUPERFAMILY PROTEIN"/>
    <property type="match status" value="1"/>
</dbReference>
<dbReference type="PROSITE" id="PS00018">
    <property type="entry name" value="EF_HAND_1"/>
    <property type="match status" value="3"/>
</dbReference>
<evidence type="ECO:0000256" key="1">
    <source>
        <dbReference type="ARBA" id="ARBA00022737"/>
    </source>
</evidence>
<sequence length="161" mass="18303">MPCFALMNGTTQTPELTEEQRLEISSAFAMFDQNGDGQVDREELIEVMRAMGQNPTVAEATAMIAEVDVNQNGKVEYREFEQMMAKRGVNSIMQEEDDLREAFKVFDRNGDGFITIDELRVTMTNMGEPLTKEELEDMISSADTNHDGKVHYDEFVKMMVN</sequence>
<name>A0AAV4HBM7_9GAST</name>
<dbReference type="SUPFAM" id="SSF47473">
    <property type="entry name" value="EF-hand"/>
    <property type="match status" value="1"/>
</dbReference>
<dbReference type="Gene3D" id="1.10.238.10">
    <property type="entry name" value="EF-hand"/>
    <property type="match status" value="3"/>
</dbReference>
<gene>
    <name evidence="5" type="ORF">ElyMa_002690500</name>
</gene>
<dbReference type="InterPro" id="IPR002048">
    <property type="entry name" value="EF_hand_dom"/>
</dbReference>
<evidence type="ECO:0000313" key="6">
    <source>
        <dbReference type="Proteomes" id="UP000762676"/>
    </source>
</evidence>
<dbReference type="EMBL" id="BMAT01005544">
    <property type="protein sequence ID" value="GFR95338.1"/>
    <property type="molecule type" value="Genomic_DNA"/>
</dbReference>
<keyword evidence="3" id="KW-0514">Muscle protein</keyword>
<dbReference type="AlphaFoldDB" id="A0AAV4HBM7"/>
<dbReference type="InterPro" id="IPR011992">
    <property type="entry name" value="EF-hand-dom_pair"/>
</dbReference>
<evidence type="ECO:0000256" key="2">
    <source>
        <dbReference type="ARBA" id="ARBA00022837"/>
    </source>
</evidence>
<dbReference type="FunFam" id="1.10.238.10:FF:000001">
    <property type="entry name" value="Calmodulin 1"/>
    <property type="match status" value="1"/>
</dbReference>
<evidence type="ECO:0000256" key="3">
    <source>
        <dbReference type="ARBA" id="ARBA00023179"/>
    </source>
</evidence>
<keyword evidence="1" id="KW-0677">Repeat</keyword>
<evidence type="ECO:0000313" key="5">
    <source>
        <dbReference type="EMBL" id="GFR95338.1"/>
    </source>
</evidence>
<feature type="domain" description="EF-hand" evidence="4">
    <location>
        <begin position="130"/>
        <end position="161"/>
    </location>
</feature>
<dbReference type="InterPro" id="IPR050230">
    <property type="entry name" value="CALM/Myosin/TropC-like"/>
</dbReference>
<reference evidence="5 6" key="1">
    <citation type="journal article" date="2021" name="Elife">
        <title>Chloroplast acquisition without the gene transfer in kleptoplastic sea slugs, Plakobranchus ocellatus.</title>
        <authorList>
            <person name="Maeda T."/>
            <person name="Takahashi S."/>
            <person name="Yoshida T."/>
            <person name="Shimamura S."/>
            <person name="Takaki Y."/>
            <person name="Nagai Y."/>
            <person name="Toyoda A."/>
            <person name="Suzuki Y."/>
            <person name="Arimoto A."/>
            <person name="Ishii H."/>
            <person name="Satoh N."/>
            <person name="Nishiyama T."/>
            <person name="Hasebe M."/>
            <person name="Maruyama T."/>
            <person name="Minagawa J."/>
            <person name="Obokata J."/>
            <person name="Shigenobu S."/>
        </authorList>
    </citation>
    <scope>NUCLEOTIDE SEQUENCE [LARGE SCALE GENOMIC DNA]</scope>
</reference>
<feature type="domain" description="EF-hand" evidence="4">
    <location>
        <begin position="55"/>
        <end position="90"/>
    </location>
</feature>
<organism evidence="5 6">
    <name type="scientific">Elysia marginata</name>
    <dbReference type="NCBI Taxonomy" id="1093978"/>
    <lineage>
        <taxon>Eukaryota</taxon>
        <taxon>Metazoa</taxon>
        <taxon>Spiralia</taxon>
        <taxon>Lophotrochozoa</taxon>
        <taxon>Mollusca</taxon>
        <taxon>Gastropoda</taxon>
        <taxon>Heterobranchia</taxon>
        <taxon>Euthyneura</taxon>
        <taxon>Panpulmonata</taxon>
        <taxon>Sacoglossa</taxon>
        <taxon>Placobranchoidea</taxon>
        <taxon>Plakobranchidae</taxon>
        <taxon>Elysia</taxon>
    </lineage>
</organism>
<feature type="domain" description="EF-hand" evidence="4">
    <location>
        <begin position="19"/>
        <end position="54"/>
    </location>
</feature>
<dbReference type="GO" id="GO:0005509">
    <property type="term" value="F:calcium ion binding"/>
    <property type="evidence" value="ECO:0007669"/>
    <property type="project" value="InterPro"/>
</dbReference>
<keyword evidence="6" id="KW-1185">Reference proteome</keyword>
<dbReference type="CDD" id="cd00051">
    <property type="entry name" value="EFh"/>
    <property type="match status" value="2"/>
</dbReference>
<proteinExistence type="predicted"/>